<organism evidence="1 2">
    <name type="scientific">Candidatus Raskinella chloraquaticus</name>
    <dbReference type="NCBI Taxonomy" id="1951219"/>
    <lineage>
        <taxon>Bacteria</taxon>
        <taxon>Pseudomonadati</taxon>
        <taxon>Pseudomonadota</taxon>
        <taxon>Alphaproteobacteria</taxon>
        <taxon>Hyphomicrobiales</taxon>
        <taxon>Phreatobacteraceae</taxon>
        <taxon>Candidatus Raskinella</taxon>
    </lineage>
</organism>
<evidence type="ECO:0000313" key="2">
    <source>
        <dbReference type="Proteomes" id="UP000192872"/>
    </source>
</evidence>
<reference evidence="1 2" key="1">
    <citation type="journal article" date="2017" name="Water Res.">
        <title>Comammox in drinking water systems.</title>
        <authorList>
            <person name="Wang Y."/>
            <person name="Ma L."/>
            <person name="Mao Y."/>
            <person name="Jiang X."/>
            <person name="Xia Y."/>
            <person name="Yu K."/>
            <person name="Li B."/>
            <person name="Zhang T."/>
        </authorList>
    </citation>
    <scope>NUCLEOTIDE SEQUENCE [LARGE SCALE GENOMIC DNA]</scope>
    <source>
        <strain evidence="1">SG_bin8</strain>
    </source>
</reference>
<dbReference type="Pfam" id="PF05494">
    <property type="entry name" value="MlaC"/>
    <property type="match status" value="1"/>
</dbReference>
<gene>
    <name evidence="1" type="ORF">A4S15_01050</name>
</gene>
<dbReference type="AlphaFoldDB" id="A0A1W9HS23"/>
<dbReference type="InterPro" id="IPR042245">
    <property type="entry name" value="Tgt2/MlaC_sf"/>
</dbReference>
<comment type="caution">
    <text evidence="1">The sequence shown here is derived from an EMBL/GenBank/DDBJ whole genome shotgun (WGS) entry which is preliminary data.</text>
</comment>
<dbReference type="EMBL" id="LWDL01000027">
    <property type="protein sequence ID" value="OQW50047.1"/>
    <property type="molecule type" value="Genomic_DNA"/>
</dbReference>
<dbReference type="InterPro" id="IPR008869">
    <property type="entry name" value="MlaC/ttg2D"/>
</dbReference>
<proteinExistence type="predicted"/>
<dbReference type="RefSeq" id="WP_376801317.1">
    <property type="nucleotide sequence ID" value="NZ_DBNB01000021.1"/>
</dbReference>
<dbReference type="InterPro" id="IPR006311">
    <property type="entry name" value="TAT_signal"/>
</dbReference>
<dbReference type="Proteomes" id="UP000192872">
    <property type="component" value="Unassembled WGS sequence"/>
</dbReference>
<sequence>MISQNSRRQFLSFVAGAAGGAFFAVRPAAASDGVDAVRSYYRELAGLLKQISSASVKERYNRLSPVVSRAFDLNGMARSAVGPGWASLGGEQGRVQAAFARLLIANFARRIGDFAGEVFDVDEKTESRGGVVIVKTRISRTGSSPTRIDYLMRGGKVIDLYFNGTISEVATRRAEFAPILESGGPKALVAALEQRGSSLLGEAV</sequence>
<dbReference type="STRING" id="1827387.A4S15_01050"/>
<protein>
    <recommendedName>
        <fullName evidence="3">ABC transporter substrate-binding protein</fullName>
    </recommendedName>
</protein>
<name>A0A1W9HS23_9HYPH</name>
<dbReference type="Gene3D" id="3.10.450.710">
    <property type="entry name" value="Tgt2/MlaC"/>
    <property type="match status" value="1"/>
</dbReference>
<dbReference type="PROSITE" id="PS51318">
    <property type="entry name" value="TAT"/>
    <property type="match status" value="1"/>
</dbReference>
<evidence type="ECO:0008006" key="3">
    <source>
        <dbReference type="Google" id="ProtNLM"/>
    </source>
</evidence>
<accession>A0A1W9HS23</accession>
<evidence type="ECO:0000313" key="1">
    <source>
        <dbReference type="EMBL" id="OQW50047.1"/>
    </source>
</evidence>